<feature type="transmembrane region" description="Helical" evidence="1">
    <location>
        <begin position="76"/>
        <end position="96"/>
    </location>
</feature>
<organism evidence="2 3">
    <name type="scientific">Metasolibacillus meyeri</name>
    <dbReference type="NCBI Taxonomy" id="1071052"/>
    <lineage>
        <taxon>Bacteria</taxon>
        <taxon>Bacillati</taxon>
        <taxon>Bacillota</taxon>
        <taxon>Bacilli</taxon>
        <taxon>Bacillales</taxon>
        <taxon>Caryophanaceae</taxon>
        <taxon>Metasolibacillus</taxon>
    </lineage>
</organism>
<keyword evidence="1" id="KW-0812">Transmembrane</keyword>
<gene>
    <name evidence="2" type="ORF">P9B03_08380</name>
</gene>
<reference evidence="2 3" key="1">
    <citation type="submission" date="2023-03" db="EMBL/GenBank/DDBJ databases">
        <title>Bacillus Genome Sequencing.</title>
        <authorList>
            <person name="Dunlap C."/>
        </authorList>
    </citation>
    <scope>NUCLEOTIDE SEQUENCE [LARGE SCALE GENOMIC DNA]</scope>
    <source>
        <strain evidence="2 3">B-59205</strain>
    </source>
</reference>
<keyword evidence="3" id="KW-1185">Reference proteome</keyword>
<keyword evidence="1" id="KW-0472">Membrane</keyword>
<dbReference type="EMBL" id="JARSFG010000012">
    <property type="protein sequence ID" value="MEC1178494.1"/>
    <property type="molecule type" value="Genomic_DNA"/>
</dbReference>
<proteinExistence type="predicted"/>
<feature type="transmembrane region" description="Helical" evidence="1">
    <location>
        <begin position="6"/>
        <end position="29"/>
    </location>
</feature>
<evidence type="ECO:0000313" key="2">
    <source>
        <dbReference type="EMBL" id="MEC1178494.1"/>
    </source>
</evidence>
<evidence type="ECO:0008006" key="4">
    <source>
        <dbReference type="Google" id="ProtNLM"/>
    </source>
</evidence>
<comment type="caution">
    <text evidence="2">The sequence shown here is derived from an EMBL/GenBank/DDBJ whole genome shotgun (WGS) entry which is preliminary data.</text>
</comment>
<accession>A0AAW9NT62</accession>
<protein>
    <recommendedName>
        <fullName evidence="4">DUF2269 family protein</fullName>
    </recommendedName>
</protein>
<feature type="transmembrane region" description="Helical" evidence="1">
    <location>
        <begin position="125"/>
        <end position="144"/>
    </location>
</feature>
<evidence type="ECO:0000256" key="1">
    <source>
        <dbReference type="SAM" id="Phobius"/>
    </source>
</evidence>
<dbReference type="AlphaFoldDB" id="A0AAW9NT62"/>
<evidence type="ECO:0000313" key="3">
    <source>
        <dbReference type="Proteomes" id="UP001344888"/>
    </source>
</evidence>
<dbReference type="Proteomes" id="UP001344888">
    <property type="component" value="Unassembled WGS sequence"/>
</dbReference>
<sequence>MLLFNILLYVHIASAIVSIGPLFALFSILKRMETAEESMLIGYVQSFQAGITAVKHGGHVLVLSGALLMWRGGWPWHTSWLIMTFALLIGSTYFLASAFKPTMKTFGTTQFERTKFITKLRRSTWLYVVLMLIMLWFMVAKPILW</sequence>
<keyword evidence="1" id="KW-1133">Transmembrane helix</keyword>
<dbReference type="RefSeq" id="WP_326122993.1">
    <property type="nucleotide sequence ID" value="NZ_JARSFG010000012.1"/>
</dbReference>
<name>A0AAW9NT62_9BACL</name>